<dbReference type="Gene3D" id="1.10.260.40">
    <property type="entry name" value="lambda repressor-like DNA-binding domains"/>
    <property type="match status" value="1"/>
</dbReference>
<name>A0ABV7DXM0_9RHOB</name>
<dbReference type="InterPro" id="IPR039554">
    <property type="entry name" value="HigA2-like_HTH"/>
</dbReference>
<protein>
    <submittedName>
        <fullName evidence="2">Helix-turn-helix domain-containing protein</fullName>
    </submittedName>
</protein>
<gene>
    <name evidence="2" type="ORF">ACFOD6_17835</name>
</gene>
<comment type="caution">
    <text evidence="2">The sequence shown here is derived from an EMBL/GenBank/DDBJ whole genome shotgun (WGS) entry which is preliminary data.</text>
</comment>
<dbReference type="RefSeq" id="WP_197647790.1">
    <property type="nucleotide sequence ID" value="NZ_JAEACP010000045.1"/>
</dbReference>
<evidence type="ECO:0000313" key="2">
    <source>
        <dbReference type="EMBL" id="MFC3087906.1"/>
    </source>
</evidence>
<dbReference type="EMBL" id="JBHRSM010000038">
    <property type="protein sequence ID" value="MFC3087906.1"/>
    <property type="molecule type" value="Genomic_DNA"/>
</dbReference>
<dbReference type="SUPFAM" id="SSF47413">
    <property type="entry name" value="lambda repressor-like DNA-binding domains"/>
    <property type="match status" value="1"/>
</dbReference>
<dbReference type="CDD" id="cd00093">
    <property type="entry name" value="HTH_XRE"/>
    <property type="match status" value="1"/>
</dbReference>
<dbReference type="Proteomes" id="UP001595445">
    <property type="component" value="Unassembled WGS sequence"/>
</dbReference>
<dbReference type="InterPro" id="IPR001387">
    <property type="entry name" value="Cro/C1-type_HTH"/>
</dbReference>
<feature type="domain" description="HTH cro/C1-type" evidence="1">
    <location>
        <begin position="34"/>
        <end position="89"/>
    </location>
</feature>
<proteinExistence type="predicted"/>
<dbReference type="InterPro" id="IPR010982">
    <property type="entry name" value="Lambda_DNA-bd_dom_sf"/>
</dbReference>
<reference evidence="3" key="1">
    <citation type="journal article" date="2019" name="Int. J. Syst. Evol. Microbiol.">
        <title>The Global Catalogue of Microorganisms (GCM) 10K type strain sequencing project: providing services to taxonomists for standard genome sequencing and annotation.</title>
        <authorList>
            <consortium name="The Broad Institute Genomics Platform"/>
            <consortium name="The Broad Institute Genome Sequencing Center for Infectious Disease"/>
            <person name="Wu L."/>
            <person name="Ma J."/>
        </authorList>
    </citation>
    <scope>NUCLEOTIDE SEQUENCE [LARGE SCALE GENOMIC DNA]</scope>
    <source>
        <strain evidence="3">KCTC 62102</strain>
    </source>
</reference>
<sequence length="115" mass="12492">MTDEITDSSGNVFADLGLEDAEELSLKAALAIQVASIIKHRHLTQRDAGDLLGIPQSHVSKIMNGKLEGITSDRILRMLLKLGRDIDIVIKKKSPKVDQGRLSIATPKKRVPVAA</sequence>
<organism evidence="2 3">
    <name type="scientific">Tabrizicola soli</name>
    <dbReference type="NCBI Taxonomy" id="2185115"/>
    <lineage>
        <taxon>Bacteria</taxon>
        <taxon>Pseudomonadati</taxon>
        <taxon>Pseudomonadota</taxon>
        <taxon>Alphaproteobacteria</taxon>
        <taxon>Rhodobacterales</taxon>
        <taxon>Paracoccaceae</taxon>
        <taxon>Tabrizicola</taxon>
    </lineage>
</organism>
<evidence type="ECO:0000259" key="1">
    <source>
        <dbReference type="PROSITE" id="PS50943"/>
    </source>
</evidence>
<keyword evidence="3" id="KW-1185">Reference proteome</keyword>
<dbReference type="PROSITE" id="PS50943">
    <property type="entry name" value="HTH_CROC1"/>
    <property type="match status" value="1"/>
</dbReference>
<dbReference type="SMART" id="SM00530">
    <property type="entry name" value="HTH_XRE"/>
    <property type="match status" value="1"/>
</dbReference>
<evidence type="ECO:0000313" key="3">
    <source>
        <dbReference type="Proteomes" id="UP001595445"/>
    </source>
</evidence>
<dbReference type="Pfam" id="PF13744">
    <property type="entry name" value="HTH_37"/>
    <property type="match status" value="1"/>
</dbReference>
<accession>A0ABV7DXM0</accession>